<dbReference type="OrthoDB" id="6365484at2759"/>
<protein>
    <submittedName>
        <fullName evidence="2">Uncharacterized protein</fullName>
    </submittedName>
</protein>
<evidence type="ECO:0000256" key="1">
    <source>
        <dbReference type="SAM" id="MobiDB-lite"/>
    </source>
</evidence>
<proteinExistence type="predicted"/>
<sequence length="503" mass="55039">MEMVSRLSFMDMGVDNDPPLSPELHLGTMNTSDMFETGWESSSGVESGMSGSGSSSSSSFSPYGGLADDNLFLWDDAQHLDANLFQANLGDYFGEDADLLSLADNQPFEDNDFSFLQDSASNISFASDISSSSSTITSYSIPRSPDHSMTMLEEEPLVNTLPLSTSSPLKPAGESRSLCQRLPSPGAEVIQQPLISKVEDGGNSSVQTNSRRLPREDDGNRDSSSREGSSPKKSKKSRRSPLSPQLHQMTASGVSPPVPISLTSEASRPAKMYTKENSFSPSKKVVNILDSNVKWSELSDSEQRAVGEGLEMVLSQCLGVRERLDLMVLLEPGSLPSAPLSYGDMEWTINLDDKKLETLRRFLRGLDCPTDSDPNLEVSSSKKKKSTAKKNKKLLKEEKWHNFAKEKAKLPLGREGRKQGWDLGSKSLSTKKSPVKTPQARPLVGKCWSSLAKGSKVKLSPPKQLSKSSERVNKVQYHRTVAATNQIQKRIPSANEGEEKRAV</sequence>
<feature type="compositionally biased region" description="Polar residues" evidence="1">
    <location>
        <begin position="202"/>
        <end position="211"/>
    </location>
</feature>
<feature type="compositionally biased region" description="Basic residues" evidence="1">
    <location>
        <begin position="381"/>
        <end position="393"/>
    </location>
</feature>
<comment type="caution">
    <text evidence="2">The sequence shown here is derived from an EMBL/GenBank/DDBJ whole genome shotgun (WGS) entry which is preliminary data.</text>
</comment>
<accession>A0A3R7PNQ6</accession>
<dbReference type="Proteomes" id="UP000283509">
    <property type="component" value="Unassembled WGS sequence"/>
</dbReference>
<feature type="region of interest" description="Disordered" evidence="1">
    <location>
        <begin position="455"/>
        <end position="474"/>
    </location>
</feature>
<evidence type="ECO:0000313" key="3">
    <source>
        <dbReference type="Proteomes" id="UP000283509"/>
    </source>
</evidence>
<feature type="region of interest" description="Disordered" evidence="1">
    <location>
        <begin position="194"/>
        <end position="262"/>
    </location>
</feature>
<evidence type="ECO:0000313" key="2">
    <source>
        <dbReference type="EMBL" id="ROT72367.1"/>
    </source>
</evidence>
<name>A0A3R7PNQ6_PENVA</name>
<keyword evidence="3" id="KW-1185">Reference proteome</keyword>
<feature type="region of interest" description="Disordered" evidence="1">
    <location>
        <begin position="484"/>
        <end position="503"/>
    </location>
</feature>
<feature type="compositionally biased region" description="Low complexity" evidence="1">
    <location>
        <begin position="457"/>
        <end position="467"/>
    </location>
</feature>
<dbReference type="AlphaFoldDB" id="A0A3R7PNQ6"/>
<feature type="region of interest" description="Disordered" evidence="1">
    <location>
        <begin position="372"/>
        <end position="441"/>
    </location>
</feature>
<organism evidence="2 3">
    <name type="scientific">Penaeus vannamei</name>
    <name type="common">Whiteleg shrimp</name>
    <name type="synonym">Litopenaeus vannamei</name>
    <dbReference type="NCBI Taxonomy" id="6689"/>
    <lineage>
        <taxon>Eukaryota</taxon>
        <taxon>Metazoa</taxon>
        <taxon>Ecdysozoa</taxon>
        <taxon>Arthropoda</taxon>
        <taxon>Crustacea</taxon>
        <taxon>Multicrustacea</taxon>
        <taxon>Malacostraca</taxon>
        <taxon>Eumalacostraca</taxon>
        <taxon>Eucarida</taxon>
        <taxon>Decapoda</taxon>
        <taxon>Dendrobranchiata</taxon>
        <taxon>Penaeoidea</taxon>
        <taxon>Penaeidae</taxon>
        <taxon>Penaeus</taxon>
    </lineage>
</organism>
<reference evidence="2 3" key="2">
    <citation type="submission" date="2019-01" db="EMBL/GenBank/DDBJ databases">
        <title>The decoding of complex shrimp genome reveals the adaptation for benthos swimmer, frequently molting mechanism and breeding impact on genome.</title>
        <authorList>
            <person name="Sun Y."/>
            <person name="Gao Y."/>
            <person name="Yu Y."/>
        </authorList>
    </citation>
    <scope>NUCLEOTIDE SEQUENCE [LARGE SCALE GENOMIC DNA]</scope>
    <source>
        <tissue evidence="2">Muscle</tissue>
    </source>
</reference>
<reference evidence="2 3" key="1">
    <citation type="submission" date="2018-04" db="EMBL/GenBank/DDBJ databases">
        <authorList>
            <person name="Zhang X."/>
            <person name="Yuan J."/>
            <person name="Li F."/>
            <person name="Xiang J."/>
        </authorList>
    </citation>
    <scope>NUCLEOTIDE SEQUENCE [LARGE SCALE GENOMIC DNA]</scope>
    <source>
        <tissue evidence="2">Muscle</tissue>
    </source>
</reference>
<feature type="region of interest" description="Disordered" evidence="1">
    <location>
        <begin position="37"/>
        <end position="60"/>
    </location>
</feature>
<feature type="compositionally biased region" description="Low complexity" evidence="1">
    <location>
        <begin position="41"/>
        <end position="60"/>
    </location>
</feature>
<dbReference type="EMBL" id="QCYY01002168">
    <property type="protein sequence ID" value="ROT72367.1"/>
    <property type="molecule type" value="Genomic_DNA"/>
</dbReference>
<gene>
    <name evidence="2" type="ORF">C7M84_009248</name>
</gene>
<feature type="compositionally biased region" description="Basic and acidic residues" evidence="1">
    <location>
        <begin position="213"/>
        <end position="225"/>
    </location>
</feature>
<feature type="compositionally biased region" description="Basic and acidic residues" evidence="1">
    <location>
        <begin position="394"/>
        <end position="420"/>
    </location>
</feature>
<feature type="region of interest" description="Disordered" evidence="1">
    <location>
        <begin position="161"/>
        <end position="180"/>
    </location>
</feature>